<evidence type="ECO:0000313" key="2">
    <source>
        <dbReference type="Proteomes" id="UP000053660"/>
    </source>
</evidence>
<sequence>MICSKFDQLLEFSIITRVLRSSSLTNQTEKYPKTISTTFGVYHIPAPEGCTCEGAWSEHYGPPQGEFRLKVCQNAFHFSCSQEFAKLFGFAFSFFCSS</sequence>
<protein>
    <submittedName>
        <fullName evidence="1">Uncharacterized protein</fullName>
    </submittedName>
</protein>
<evidence type="ECO:0000313" key="1">
    <source>
        <dbReference type="EMBL" id="KHJ78139.1"/>
    </source>
</evidence>
<accession>A0A0B1RZR3</accession>
<dbReference type="Proteomes" id="UP000053660">
    <property type="component" value="Unassembled WGS sequence"/>
</dbReference>
<keyword evidence="2" id="KW-1185">Reference proteome</keyword>
<name>A0A0B1RZR3_OESDE</name>
<reference evidence="1 2" key="1">
    <citation type="submission" date="2014-03" db="EMBL/GenBank/DDBJ databases">
        <title>Draft genome of the hookworm Oesophagostomum dentatum.</title>
        <authorList>
            <person name="Mitreva M."/>
        </authorList>
    </citation>
    <scope>NUCLEOTIDE SEQUENCE [LARGE SCALE GENOMIC DNA]</scope>
    <source>
        <strain evidence="1 2">OD-Hann</strain>
    </source>
</reference>
<dbReference type="AlphaFoldDB" id="A0A0B1RZR3"/>
<dbReference type="EMBL" id="KN610070">
    <property type="protein sequence ID" value="KHJ78139.1"/>
    <property type="molecule type" value="Genomic_DNA"/>
</dbReference>
<gene>
    <name evidence="1" type="ORF">OESDEN_22241</name>
</gene>
<proteinExistence type="predicted"/>
<organism evidence="1 2">
    <name type="scientific">Oesophagostomum dentatum</name>
    <name type="common">Nodular worm</name>
    <dbReference type="NCBI Taxonomy" id="61180"/>
    <lineage>
        <taxon>Eukaryota</taxon>
        <taxon>Metazoa</taxon>
        <taxon>Ecdysozoa</taxon>
        <taxon>Nematoda</taxon>
        <taxon>Chromadorea</taxon>
        <taxon>Rhabditida</taxon>
        <taxon>Rhabditina</taxon>
        <taxon>Rhabditomorpha</taxon>
        <taxon>Strongyloidea</taxon>
        <taxon>Strongylidae</taxon>
        <taxon>Oesophagostomum</taxon>
    </lineage>
</organism>
<dbReference type="OrthoDB" id="264603at2759"/>